<dbReference type="InterPro" id="IPR014729">
    <property type="entry name" value="Rossmann-like_a/b/a_fold"/>
</dbReference>
<dbReference type="GO" id="GO:0000050">
    <property type="term" value="P:urea cycle"/>
    <property type="evidence" value="ECO:0007669"/>
    <property type="project" value="TreeGrafter"/>
</dbReference>
<feature type="binding site" evidence="9">
    <location>
        <position position="127"/>
    </location>
    <ligand>
        <name>L-citrulline</name>
        <dbReference type="ChEBI" id="CHEBI:57743"/>
    </ligand>
</feature>
<dbReference type="Proteomes" id="UP000214355">
    <property type="component" value="Chromosome I"/>
</dbReference>
<evidence type="ECO:0000256" key="9">
    <source>
        <dbReference type="HAMAP-Rule" id="MF_00005"/>
    </source>
</evidence>
<dbReference type="EMBL" id="LT629804">
    <property type="protein sequence ID" value="SDU82466.1"/>
    <property type="molecule type" value="Genomic_DNA"/>
</dbReference>
<evidence type="ECO:0000313" key="12">
    <source>
        <dbReference type="EMBL" id="SDU82466.1"/>
    </source>
</evidence>
<comment type="similarity">
    <text evidence="9">Belongs to the argininosuccinate synthase family. Type 1 subfamily.</text>
</comment>
<dbReference type="SUPFAM" id="SSF69864">
    <property type="entry name" value="Argininosuccinate synthetase, C-terminal domain"/>
    <property type="match status" value="1"/>
</dbReference>
<dbReference type="PROSITE" id="PS00564">
    <property type="entry name" value="ARGININOSUCCIN_SYN_1"/>
    <property type="match status" value="1"/>
</dbReference>
<dbReference type="InterPro" id="IPR048268">
    <property type="entry name" value="Arginosuc_syn_C"/>
</dbReference>
<evidence type="ECO:0000256" key="7">
    <source>
        <dbReference type="ARBA" id="ARBA00022741"/>
    </source>
</evidence>
<sequence>MTKEPILLAYSGGLDTSIIIPWLKENYDCDVVAIVGQVGIGVDDDALTRKALTCGAEKIYIEDLAEDYIVNYIYPTLKAEAKYEGSYLLGTSTARPCIAKRMVEIAQAENCTAIAHGCTGKGNDQVRFELAIKALAPEMKIIAPWRLWDITSRDEEIDYANARNIPVPVTKEDNYSMDQNIWHLSHEGMDLENPGNEPKHSALLNIVASLEQTPDQGEYVEIEFVSGIPVRVDNVTGDVDMLTYLNDKAAKHGVGVIDIVENRLVGMKSRGVYETPGGTVYYAAHRQLELLCLERDTLHYKDLVAQRFADLVYSGQWFHPLREALSAFVDKANETLTGTVKLKLYKGNIIPAGTSSPFSLYDEALSTFDEDDVYNQSDATGFINLFGLPTQVVAQMKQRAGMMEEK</sequence>
<evidence type="ECO:0000259" key="10">
    <source>
        <dbReference type="Pfam" id="PF00764"/>
    </source>
</evidence>
<dbReference type="Gene3D" id="1.20.5.470">
    <property type="entry name" value="Single helix bin"/>
    <property type="match status" value="1"/>
</dbReference>
<feature type="binding site" evidence="9">
    <location>
        <position position="176"/>
    </location>
    <ligand>
        <name>L-citrulline</name>
        <dbReference type="ChEBI" id="CHEBI:57743"/>
    </ligand>
</feature>
<feature type="binding site" evidence="9">
    <location>
        <position position="124"/>
    </location>
    <ligand>
        <name>L-aspartate</name>
        <dbReference type="ChEBI" id="CHEBI:29991"/>
    </ligand>
</feature>
<dbReference type="Gene3D" id="3.40.50.620">
    <property type="entry name" value="HUPs"/>
    <property type="match status" value="1"/>
</dbReference>
<dbReference type="HAMAP" id="MF_00005">
    <property type="entry name" value="Arg_succ_synth_type1"/>
    <property type="match status" value="1"/>
</dbReference>
<feature type="binding site" evidence="9">
    <location>
        <position position="273"/>
    </location>
    <ligand>
        <name>L-citrulline</name>
        <dbReference type="ChEBI" id="CHEBI:57743"/>
    </ligand>
</feature>
<dbReference type="EC" id="6.3.4.5" evidence="3 9"/>
<evidence type="ECO:0000256" key="5">
    <source>
        <dbReference type="ARBA" id="ARBA00022598"/>
    </source>
</evidence>
<gene>
    <name evidence="9" type="primary">argG</name>
    <name evidence="12" type="ORF">SAMN04489737_1739</name>
</gene>
<dbReference type="PANTHER" id="PTHR11587:SF2">
    <property type="entry name" value="ARGININOSUCCINATE SYNTHASE"/>
    <property type="match status" value="1"/>
</dbReference>
<feature type="domain" description="Arginosuccinate synthase C-terminal" evidence="11">
    <location>
        <begin position="175"/>
        <end position="392"/>
    </location>
</feature>
<keyword evidence="7 9" id="KW-0547">Nucleotide-binding</keyword>
<comment type="subcellular location">
    <subcellularLocation>
        <location evidence="9">Cytoplasm</location>
    </subcellularLocation>
</comment>
<dbReference type="PANTHER" id="PTHR11587">
    <property type="entry name" value="ARGININOSUCCINATE SYNTHASE"/>
    <property type="match status" value="1"/>
</dbReference>
<evidence type="ECO:0000256" key="8">
    <source>
        <dbReference type="ARBA" id="ARBA00022840"/>
    </source>
</evidence>
<dbReference type="InterPro" id="IPR001518">
    <property type="entry name" value="Arginosuc_synth"/>
</dbReference>
<feature type="domain" description="Arginosuccinate synthase-like N-terminal" evidence="10">
    <location>
        <begin position="6"/>
        <end position="166"/>
    </location>
</feature>
<dbReference type="GO" id="GO:0000053">
    <property type="term" value="P:argininosuccinate metabolic process"/>
    <property type="evidence" value="ECO:0007669"/>
    <property type="project" value="TreeGrafter"/>
</dbReference>
<dbReference type="InterPro" id="IPR023434">
    <property type="entry name" value="Arginosuc_synth_type_1_subfam"/>
</dbReference>
<keyword evidence="5 9" id="KW-0436">Ligase</keyword>
<name>A0A1H2LQ24_9ACTO</name>
<dbReference type="AlphaFoldDB" id="A0A1H2LQ24"/>
<comment type="caution">
    <text evidence="9">Lacks conserved residue(s) required for the propagation of feature annotation.</text>
</comment>
<dbReference type="Pfam" id="PF20979">
    <property type="entry name" value="Arginosuc_syn_C"/>
    <property type="match status" value="1"/>
</dbReference>
<keyword evidence="13" id="KW-1185">Reference proteome</keyword>
<keyword evidence="4 9" id="KW-0055">Arginine biosynthesis</keyword>
<feature type="binding site" evidence="9">
    <location>
        <position position="185"/>
    </location>
    <ligand>
        <name>L-citrulline</name>
        <dbReference type="ChEBI" id="CHEBI:57743"/>
    </ligand>
</feature>
<keyword evidence="8 9" id="KW-0067">ATP-binding</keyword>
<protein>
    <recommendedName>
        <fullName evidence="3 9">Argininosuccinate synthase</fullName>
        <ecNumber evidence="3 9">6.3.4.5</ecNumber>
    </recommendedName>
    <alternativeName>
        <fullName evidence="9">Citrulline--aspartate ligase</fullName>
    </alternativeName>
</protein>
<dbReference type="Gene3D" id="3.90.1260.10">
    <property type="entry name" value="Argininosuccinate synthetase, chain A, domain 2"/>
    <property type="match status" value="1"/>
</dbReference>
<dbReference type="GO" id="GO:0005524">
    <property type="term" value="F:ATP binding"/>
    <property type="evidence" value="ECO:0007669"/>
    <property type="project" value="UniProtKB-UniRule"/>
</dbReference>
<dbReference type="RefSeq" id="WP_091282277.1">
    <property type="nucleotide sequence ID" value="NZ_JABAPH010000002.1"/>
</dbReference>
<evidence type="ECO:0000313" key="13">
    <source>
        <dbReference type="Proteomes" id="UP000214355"/>
    </source>
</evidence>
<dbReference type="NCBIfam" id="NF001770">
    <property type="entry name" value="PRK00509.1"/>
    <property type="match status" value="1"/>
</dbReference>
<dbReference type="STRING" id="131112.SAMN04489737_1739"/>
<keyword evidence="9" id="KW-0963">Cytoplasm</keyword>
<feature type="binding site" evidence="9">
    <location>
        <begin position="9"/>
        <end position="17"/>
    </location>
    <ligand>
        <name>ATP</name>
        <dbReference type="ChEBI" id="CHEBI:30616"/>
    </ligand>
</feature>
<dbReference type="GO" id="GO:0004055">
    <property type="term" value="F:argininosuccinate synthase activity"/>
    <property type="evidence" value="ECO:0007669"/>
    <property type="project" value="UniProtKB-UniRule"/>
</dbReference>
<dbReference type="InterPro" id="IPR048267">
    <property type="entry name" value="Arginosuc_syn_N"/>
</dbReference>
<evidence type="ECO:0000256" key="6">
    <source>
        <dbReference type="ARBA" id="ARBA00022605"/>
    </source>
</evidence>
<dbReference type="FunFam" id="3.40.50.620:FF:000019">
    <property type="entry name" value="Argininosuccinate synthase"/>
    <property type="match status" value="1"/>
</dbReference>
<dbReference type="Pfam" id="PF00764">
    <property type="entry name" value="Arginosuc_synth"/>
    <property type="match status" value="1"/>
</dbReference>
<feature type="binding site" evidence="9">
    <location>
        <position position="119"/>
    </location>
    <ligand>
        <name>L-aspartate</name>
        <dbReference type="ChEBI" id="CHEBI:29991"/>
    </ligand>
</feature>
<dbReference type="InterPro" id="IPR018223">
    <property type="entry name" value="Arginosuc_synth_CS"/>
</dbReference>
<proteinExistence type="inferred from homology"/>
<evidence type="ECO:0000256" key="1">
    <source>
        <dbReference type="ARBA" id="ARBA00004967"/>
    </source>
</evidence>
<feature type="binding site" evidence="9">
    <location>
        <position position="123"/>
    </location>
    <ligand>
        <name>L-citrulline</name>
        <dbReference type="ChEBI" id="CHEBI:57743"/>
    </ligand>
</feature>
<dbReference type="PROSITE" id="PS00565">
    <property type="entry name" value="ARGININOSUCCIN_SYN_2"/>
    <property type="match status" value="1"/>
</dbReference>
<dbReference type="CDD" id="cd01999">
    <property type="entry name" value="ASS"/>
    <property type="match status" value="1"/>
</dbReference>
<feature type="binding site" evidence="9">
    <location>
        <position position="92"/>
    </location>
    <ligand>
        <name>L-citrulline</name>
        <dbReference type="ChEBI" id="CHEBI:57743"/>
    </ligand>
</feature>
<keyword evidence="6 9" id="KW-0028">Amino-acid biosynthesis</keyword>
<dbReference type="NCBIfam" id="TIGR00032">
    <property type="entry name" value="argG"/>
    <property type="match status" value="1"/>
</dbReference>
<feature type="binding site" evidence="9">
    <location>
        <position position="117"/>
    </location>
    <ligand>
        <name>ATP</name>
        <dbReference type="ChEBI" id="CHEBI:30616"/>
    </ligand>
</feature>
<comment type="pathway">
    <text evidence="1 9">Amino-acid biosynthesis; L-arginine biosynthesis; L-arginine from L-ornithine and carbamoyl phosphate: step 2/3.</text>
</comment>
<dbReference type="GO" id="GO:0005737">
    <property type="term" value="C:cytoplasm"/>
    <property type="evidence" value="ECO:0007669"/>
    <property type="project" value="UniProtKB-SubCell"/>
</dbReference>
<reference evidence="13" key="1">
    <citation type="submission" date="2016-10" db="EMBL/GenBank/DDBJ databases">
        <authorList>
            <person name="Varghese N."/>
            <person name="Submissions S."/>
        </authorList>
    </citation>
    <scope>NUCLEOTIDE SEQUENCE [LARGE SCALE GENOMIC DNA]</scope>
    <source>
        <strain evidence="13">DSM 10002</strain>
    </source>
</reference>
<dbReference type="UniPathway" id="UPA00068">
    <property type="reaction ID" value="UER00113"/>
</dbReference>
<evidence type="ECO:0000256" key="4">
    <source>
        <dbReference type="ARBA" id="ARBA00022571"/>
    </source>
</evidence>
<dbReference type="InterPro" id="IPR024074">
    <property type="entry name" value="AS_cat/multimer_dom_body"/>
</dbReference>
<feature type="binding site" evidence="9">
    <location>
        <position position="123"/>
    </location>
    <ligand>
        <name>L-aspartate</name>
        <dbReference type="ChEBI" id="CHEBI:29991"/>
    </ligand>
</feature>
<evidence type="ECO:0000256" key="3">
    <source>
        <dbReference type="ARBA" id="ARBA00012286"/>
    </source>
</evidence>
<dbReference type="GO" id="GO:0006526">
    <property type="term" value="P:L-arginine biosynthetic process"/>
    <property type="evidence" value="ECO:0007669"/>
    <property type="project" value="UniProtKB-UniRule"/>
</dbReference>
<dbReference type="OrthoDB" id="9801641at2"/>
<organism evidence="12 13">
    <name type="scientific">Arcanobacterium phocae</name>
    <dbReference type="NCBI Taxonomy" id="131112"/>
    <lineage>
        <taxon>Bacteria</taxon>
        <taxon>Bacillati</taxon>
        <taxon>Actinomycetota</taxon>
        <taxon>Actinomycetes</taxon>
        <taxon>Actinomycetales</taxon>
        <taxon>Actinomycetaceae</taxon>
        <taxon>Arcanobacterium</taxon>
    </lineage>
</organism>
<accession>A0A1H2LQ24</accession>
<dbReference type="FunFam" id="3.90.1260.10:FF:000007">
    <property type="entry name" value="Argininosuccinate synthase"/>
    <property type="match status" value="1"/>
</dbReference>
<comment type="catalytic activity">
    <reaction evidence="9">
        <text>L-citrulline + L-aspartate + ATP = 2-(N(omega)-L-arginino)succinate + AMP + diphosphate + H(+)</text>
        <dbReference type="Rhea" id="RHEA:10932"/>
        <dbReference type="ChEBI" id="CHEBI:15378"/>
        <dbReference type="ChEBI" id="CHEBI:29991"/>
        <dbReference type="ChEBI" id="CHEBI:30616"/>
        <dbReference type="ChEBI" id="CHEBI:33019"/>
        <dbReference type="ChEBI" id="CHEBI:57472"/>
        <dbReference type="ChEBI" id="CHEBI:57743"/>
        <dbReference type="ChEBI" id="CHEBI:456215"/>
        <dbReference type="EC" id="6.3.4.5"/>
    </reaction>
</comment>
<comment type="subunit">
    <text evidence="2 9">Homotetramer.</text>
</comment>
<dbReference type="SUPFAM" id="SSF52402">
    <property type="entry name" value="Adenine nucleotide alpha hydrolases-like"/>
    <property type="match status" value="1"/>
</dbReference>
<feature type="binding site" evidence="9">
    <location>
        <position position="261"/>
    </location>
    <ligand>
        <name>L-citrulline</name>
        <dbReference type="ChEBI" id="CHEBI:57743"/>
    </ligand>
</feature>
<evidence type="ECO:0000256" key="2">
    <source>
        <dbReference type="ARBA" id="ARBA00011881"/>
    </source>
</evidence>
<dbReference type="GeneID" id="65345456"/>
<feature type="binding site" evidence="9">
    <location>
        <position position="87"/>
    </location>
    <ligand>
        <name>L-citrulline</name>
        <dbReference type="ChEBI" id="CHEBI:57743"/>
    </ligand>
</feature>
<evidence type="ECO:0000259" key="11">
    <source>
        <dbReference type="Pfam" id="PF20979"/>
    </source>
</evidence>